<evidence type="ECO:0000313" key="3">
    <source>
        <dbReference type="EMBL" id="SMC85722.1"/>
    </source>
</evidence>
<dbReference type="InterPro" id="IPR004675">
    <property type="entry name" value="AhpD_core"/>
</dbReference>
<accession>A0A1W2CLG0</accession>
<dbReference type="SUPFAM" id="SSF69118">
    <property type="entry name" value="AhpD-like"/>
    <property type="match status" value="1"/>
</dbReference>
<feature type="transmembrane region" description="Helical" evidence="1">
    <location>
        <begin position="130"/>
        <end position="147"/>
    </location>
</feature>
<dbReference type="InterPro" id="IPR003779">
    <property type="entry name" value="CMD-like"/>
</dbReference>
<name>A0A1W2CLG0_9FIRM</name>
<dbReference type="Gene3D" id="1.20.1290.10">
    <property type="entry name" value="AhpD-like"/>
    <property type="match status" value="1"/>
</dbReference>
<evidence type="ECO:0000256" key="1">
    <source>
        <dbReference type="SAM" id="Phobius"/>
    </source>
</evidence>
<keyword evidence="3" id="KW-0575">Peroxidase</keyword>
<organism evidence="3 4">
    <name type="scientific">Papillibacter cinnamivorans DSM 12816</name>
    <dbReference type="NCBI Taxonomy" id="1122930"/>
    <lineage>
        <taxon>Bacteria</taxon>
        <taxon>Bacillati</taxon>
        <taxon>Bacillota</taxon>
        <taxon>Clostridia</taxon>
        <taxon>Eubacteriales</taxon>
        <taxon>Oscillospiraceae</taxon>
        <taxon>Papillibacter</taxon>
    </lineage>
</organism>
<keyword evidence="1" id="KW-0812">Transmembrane</keyword>
<evidence type="ECO:0000313" key="4">
    <source>
        <dbReference type="Proteomes" id="UP000192790"/>
    </source>
</evidence>
<dbReference type="NCBIfam" id="TIGR00778">
    <property type="entry name" value="ahpD_dom"/>
    <property type="match status" value="1"/>
</dbReference>
<dbReference type="InterPro" id="IPR029032">
    <property type="entry name" value="AhpD-like"/>
</dbReference>
<dbReference type="Pfam" id="PF02627">
    <property type="entry name" value="CMD"/>
    <property type="match status" value="1"/>
</dbReference>
<keyword evidence="4" id="KW-1185">Reference proteome</keyword>
<dbReference type="RefSeq" id="WP_084235486.1">
    <property type="nucleotide sequence ID" value="NZ_FWXW01000010.1"/>
</dbReference>
<dbReference type="OrthoDB" id="9801997at2"/>
<evidence type="ECO:0000259" key="2">
    <source>
        <dbReference type="Pfam" id="PF02627"/>
    </source>
</evidence>
<keyword evidence="1" id="KW-1133">Transmembrane helix</keyword>
<dbReference type="EMBL" id="FWXW01000010">
    <property type="protein sequence ID" value="SMC85722.1"/>
    <property type="molecule type" value="Genomic_DNA"/>
</dbReference>
<dbReference type="STRING" id="1122930.SAMN02745168_0064"/>
<dbReference type="GO" id="GO:0051920">
    <property type="term" value="F:peroxiredoxin activity"/>
    <property type="evidence" value="ECO:0007669"/>
    <property type="project" value="InterPro"/>
</dbReference>
<protein>
    <submittedName>
        <fullName evidence="3">Alkylhydroperoxidase AhpD family core domain-containing protein</fullName>
    </submittedName>
</protein>
<sequence>MTAKQNSAGRKLYSVGEAYMIFFRAMYTIPGLRKGRRDGMLSGDFMERLMLAVTEVNQCALCSYAHTKMALESGMSREEIEALLSGDPSGVKPEEMTAYLFAQHYADSRGRPSEEAWNSVVRQYGKEKSAAILGAIRMIMMGNAYGIPLGSFLARFSGKASDPRSSIWYEIAMLATFAVFIPCVIVNALVAALLRLPLIAFS</sequence>
<reference evidence="3 4" key="1">
    <citation type="submission" date="2017-04" db="EMBL/GenBank/DDBJ databases">
        <authorList>
            <person name="Afonso C.L."/>
            <person name="Miller P.J."/>
            <person name="Scott M.A."/>
            <person name="Spackman E."/>
            <person name="Goraichik I."/>
            <person name="Dimitrov K.M."/>
            <person name="Suarez D.L."/>
            <person name="Swayne D.E."/>
        </authorList>
    </citation>
    <scope>NUCLEOTIDE SEQUENCE [LARGE SCALE GENOMIC DNA]</scope>
    <source>
        <strain evidence="3 4">DSM 12816</strain>
    </source>
</reference>
<keyword evidence="3" id="KW-0560">Oxidoreductase</keyword>
<proteinExistence type="predicted"/>
<dbReference type="AlphaFoldDB" id="A0A1W2CLG0"/>
<feature type="transmembrane region" description="Helical" evidence="1">
    <location>
        <begin position="167"/>
        <end position="194"/>
    </location>
</feature>
<feature type="domain" description="Carboxymuconolactone decarboxylase-like" evidence="2">
    <location>
        <begin position="38"/>
        <end position="101"/>
    </location>
</feature>
<gene>
    <name evidence="3" type="ORF">SAMN02745168_0064</name>
</gene>
<dbReference type="Proteomes" id="UP000192790">
    <property type="component" value="Unassembled WGS sequence"/>
</dbReference>
<keyword evidence="1" id="KW-0472">Membrane</keyword>